<dbReference type="PROSITE" id="PS50084">
    <property type="entry name" value="KH_TYPE_1"/>
    <property type="match status" value="1"/>
</dbReference>
<evidence type="ECO:0000313" key="4">
    <source>
        <dbReference type="Proteomes" id="UP000236370"/>
    </source>
</evidence>
<evidence type="ECO:0000313" key="3">
    <source>
        <dbReference type="EMBL" id="PNI14319.1"/>
    </source>
</evidence>
<gene>
    <name evidence="3" type="ORF">CK820_G0052936</name>
</gene>
<dbReference type="InterPro" id="IPR036612">
    <property type="entry name" value="KH_dom_type_1_sf"/>
</dbReference>
<sequence>RVHARIIGARGKAIRKIMDEFKVDIRFPQSGAPDPNCVTVTGLPENVEEAIDHILNLEEEYLADVVDSEALQVYMKPPAHEEAKAPSRGFVVRDAPWTASSSEKVRCGLLPSWVPGRVGGQAGLVSR</sequence>
<dbReference type="Proteomes" id="UP000236370">
    <property type="component" value="Unassembled WGS sequence"/>
</dbReference>
<accession>A0A2J8IUZ7</accession>
<feature type="domain" description="K Homology" evidence="2">
    <location>
        <begin position="1"/>
        <end position="59"/>
    </location>
</feature>
<keyword evidence="1" id="KW-0694">RNA-binding</keyword>
<organism evidence="3 4">
    <name type="scientific">Pan troglodytes</name>
    <name type="common">Chimpanzee</name>
    <dbReference type="NCBI Taxonomy" id="9598"/>
    <lineage>
        <taxon>Eukaryota</taxon>
        <taxon>Metazoa</taxon>
        <taxon>Chordata</taxon>
        <taxon>Craniata</taxon>
        <taxon>Vertebrata</taxon>
        <taxon>Euteleostomi</taxon>
        <taxon>Mammalia</taxon>
        <taxon>Eutheria</taxon>
        <taxon>Euarchontoglires</taxon>
        <taxon>Primates</taxon>
        <taxon>Haplorrhini</taxon>
        <taxon>Catarrhini</taxon>
        <taxon>Hominidae</taxon>
        <taxon>Pan</taxon>
    </lineage>
</organism>
<evidence type="ECO:0000256" key="1">
    <source>
        <dbReference type="PROSITE-ProRule" id="PRU00117"/>
    </source>
</evidence>
<dbReference type="CDD" id="cd22418">
    <property type="entry name" value="KH-I_Vigilin_rpt15"/>
    <property type="match status" value="1"/>
</dbReference>
<dbReference type="InterPro" id="IPR004088">
    <property type="entry name" value="KH_dom_type_1"/>
</dbReference>
<dbReference type="SUPFAM" id="SSF54791">
    <property type="entry name" value="Eukaryotic type KH-domain (KH-domain type I)"/>
    <property type="match status" value="1"/>
</dbReference>
<dbReference type="Pfam" id="PF00013">
    <property type="entry name" value="KH_1"/>
    <property type="match status" value="1"/>
</dbReference>
<evidence type="ECO:0000259" key="2">
    <source>
        <dbReference type="SMART" id="SM00322"/>
    </source>
</evidence>
<feature type="non-terminal residue" evidence="3">
    <location>
        <position position="1"/>
    </location>
</feature>
<feature type="non-terminal residue" evidence="3">
    <location>
        <position position="127"/>
    </location>
</feature>
<protein>
    <submittedName>
        <fullName evidence="3">HDLBP isoform 8</fullName>
    </submittedName>
</protein>
<comment type="caution">
    <text evidence="3">The sequence shown here is derived from an EMBL/GenBank/DDBJ whole genome shotgun (WGS) entry which is preliminary data.</text>
</comment>
<proteinExistence type="predicted"/>
<dbReference type="EMBL" id="NBAG03000580">
    <property type="protein sequence ID" value="PNI14319.1"/>
    <property type="molecule type" value="Genomic_DNA"/>
</dbReference>
<dbReference type="AlphaFoldDB" id="A0A2J8IUZ7"/>
<name>A0A2J8IUZ7_PANTR</name>
<reference evidence="3 4" key="1">
    <citation type="submission" date="2017-12" db="EMBL/GenBank/DDBJ databases">
        <title>High-resolution comparative analysis of great ape genomes.</title>
        <authorList>
            <person name="Pollen A."/>
            <person name="Hastie A."/>
            <person name="Hormozdiari F."/>
            <person name="Dougherty M."/>
            <person name="Liu R."/>
            <person name="Chaisson M."/>
            <person name="Hoppe E."/>
            <person name="Hill C."/>
            <person name="Pang A."/>
            <person name="Hillier L."/>
            <person name="Baker C."/>
            <person name="Armstrong J."/>
            <person name="Shendure J."/>
            <person name="Paten B."/>
            <person name="Wilson R."/>
            <person name="Chao H."/>
            <person name="Schneider V."/>
            <person name="Ventura M."/>
            <person name="Kronenberg Z."/>
            <person name="Murali S."/>
            <person name="Gordon D."/>
            <person name="Cantsilieris S."/>
            <person name="Munson K."/>
            <person name="Nelson B."/>
            <person name="Raja A."/>
            <person name="Underwood J."/>
            <person name="Diekhans M."/>
            <person name="Fiddes I."/>
            <person name="Haussler D."/>
            <person name="Eichler E."/>
        </authorList>
    </citation>
    <scope>NUCLEOTIDE SEQUENCE [LARGE SCALE GENOMIC DNA]</scope>
    <source>
        <strain evidence="3">Yerkes chimp pedigree #C0471</strain>
    </source>
</reference>
<dbReference type="Gene3D" id="3.30.1370.10">
    <property type="entry name" value="K Homology domain, type 1"/>
    <property type="match status" value="1"/>
</dbReference>
<dbReference type="InterPro" id="IPR004087">
    <property type="entry name" value="KH_dom"/>
</dbReference>
<dbReference type="SMART" id="SM00322">
    <property type="entry name" value="KH"/>
    <property type="match status" value="1"/>
</dbReference>
<dbReference type="GO" id="GO:0003723">
    <property type="term" value="F:RNA binding"/>
    <property type="evidence" value="ECO:0007669"/>
    <property type="project" value="UniProtKB-UniRule"/>
</dbReference>